<accession>A0A818MBP9</accession>
<evidence type="ECO:0000256" key="1">
    <source>
        <dbReference type="SAM" id="Phobius"/>
    </source>
</evidence>
<evidence type="ECO:0000313" key="2">
    <source>
        <dbReference type="EMBL" id="CAF3588600.1"/>
    </source>
</evidence>
<dbReference type="GO" id="GO:0003676">
    <property type="term" value="F:nucleic acid binding"/>
    <property type="evidence" value="ECO:0007669"/>
    <property type="project" value="InterPro"/>
</dbReference>
<comment type="caution">
    <text evidence="2">The sequence shown here is derived from an EMBL/GenBank/DDBJ whole genome shotgun (WGS) entry which is preliminary data.</text>
</comment>
<keyword evidence="1" id="KW-1133">Transmembrane helix</keyword>
<organism evidence="2 3">
    <name type="scientific">Rotaria socialis</name>
    <dbReference type="NCBI Taxonomy" id="392032"/>
    <lineage>
        <taxon>Eukaryota</taxon>
        <taxon>Metazoa</taxon>
        <taxon>Spiralia</taxon>
        <taxon>Gnathifera</taxon>
        <taxon>Rotifera</taxon>
        <taxon>Eurotatoria</taxon>
        <taxon>Bdelloidea</taxon>
        <taxon>Philodinida</taxon>
        <taxon>Philodinidae</taxon>
        <taxon>Rotaria</taxon>
    </lineage>
</organism>
<dbReference type="Gene3D" id="3.30.420.10">
    <property type="entry name" value="Ribonuclease H-like superfamily/Ribonuclease H"/>
    <property type="match status" value="1"/>
</dbReference>
<gene>
    <name evidence="2" type="ORF">LUA448_LOCUS29823</name>
</gene>
<feature type="transmembrane region" description="Helical" evidence="1">
    <location>
        <begin position="6"/>
        <end position="24"/>
    </location>
</feature>
<name>A0A818MBP9_9BILA</name>
<dbReference type="Proteomes" id="UP000663833">
    <property type="component" value="Unassembled WGS sequence"/>
</dbReference>
<keyword evidence="1" id="KW-0812">Transmembrane</keyword>
<feature type="transmembrane region" description="Helical" evidence="1">
    <location>
        <begin position="63"/>
        <end position="82"/>
    </location>
</feature>
<keyword evidence="1" id="KW-0472">Membrane</keyword>
<dbReference type="AlphaFoldDB" id="A0A818MBP9"/>
<evidence type="ECO:0000313" key="3">
    <source>
        <dbReference type="Proteomes" id="UP000663833"/>
    </source>
</evidence>
<proteinExistence type="predicted"/>
<sequence>METSSLLIISSIGIYVFIIIYCDITSEANYERSADNITLNKQQCFQFYTTYPVFIAQEITDHLNQVLISLILCLSLYGWLLYSTDMRDACKAMYQEIKSTTQEFYDHNQLPQKCLIIVRKTRHHTRCFLCDNKENQTNRIQQNKPEKGQFIYTNYITTNTLYQVPYDEISFTSDIICHTDFRCTKAVSIPLLTPCATVCVSYGLKLDYEGQMNNELGCQRNFIRRCSINKSRF</sequence>
<protein>
    <submittedName>
        <fullName evidence="2">Uncharacterized protein</fullName>
    </submittedName>
</protein>
<dbReference type="EMBL" id="CAJNYD010004299">
    <property type="protein sequence ID" value="CAF3588600.1"/>
    <property type="molecule type" value="Genomic_DNA"/>
</dbReference>
<dbReference type="InterPro" id="IPR036397">
    <property type="entry name" value="RNaseH_sf"/>
</dbReference>
<reference evidence="2" key="1">
    <citation type="submission" date="2021-02" db="EMBL/GenBank/DDBJ databases">
        <authorList>
            <person name="Nowell W R."/>
        </authorList>
    </citation>
    <scope>NUCLEOTIDE SEQUENCE</scope>
</reference>